<dbReference type="InterPro" id="IPR000719">
    <property type="entry name" value="Prot_kinase_dom"/>
</dbReference>
<dbReference type="SMART" id="SM00220">
    <property type="entry name" value="S_TKc"/>
    <property type="match status" value="1"/>
</dbReference>
<proteinExistence type="predicted"/>
<dbReference type="InterPro" id="IPR011009">
    <property type="entry name" value="Kinase-like_dom_sf"/>
</dbReference>
<dbReference type="GO" id="GO:0016301">
    <property type="term" value="F:kinase activity"/>
    <property type="evidence" value="ECO:0007669"/>
    <property type="project" value="UniProtKB-KW"/>
</dbReference>
<feature type="domain" description="Protein kinase" evidence="2">
    <location>
        <begin position="159"/>
        <end position="508"/>
    </location>
</feature>
<dbReference type="SUPFAM" id="SSF56112">
    <property type="entry name" value="Protein kinase-like (PK-like)"/>
    <property type="match status" value="1"/>
</dbReference>
<comment type="caution">
    <text evidence="3">The sequence shown here is derived from an EMBL/GenBank/DDBJ whole genome shotgun (WGS) entry which is preliminary data.</text>
</comment>
<dbReference type="PANTHER" id="PTHR24359:SF1">
    <property type="entry name" value="INHIBITOR OF NUCLEAR FACTOR KAPPA-B KINASE EPSILON SUBUNIT HOMOLOG 1-RELATED"/>
    <property type="match status" value="1"/>
</dbReference>
<dbReference type="PANTHER" id="PTHR24359">
    <property type="entry name" value="SERINE/THREONINE-PROTEIN KINASE SBK1"/>
    <property type="match status" value="1"/>
</dbReference>
<evidence type="ECO:0000313" key="3">
    <source>
        <dbReference type="EMBL" id="KAL3420050.1"/>
    </source>
</evidence>
<keyword evidence="4" id="KW-1185">Reference proteome</keyword>
<feature type="region of interest" description="Disordered" evidence="1">
    <location>
        <begin position="529"/>
        <end position="554"/>
    </location>
</feature>
<gene>
    <name evidence="3" type="ORF">PVAG01_08549</name>
</gene>
<evidence type="ECO:0000256" key="1">
    <source>
        <dbReference type="SAM" id="MobiDB-lite"/>
    </source>
</evidence>
<keyword evidence="3" id="KW-0808">Transferase</keyword>
<accession>A0ABR4P9T4</accession>
<dbReference type="Pfam" id="PF00069">
    <property type="entry name" value="Pkinase"/>
    <property type="match status" value="1"/>
</dbReference>
<dbReference type="EMBL" id="JBFCZG010000007">
    <property type="protein sequence ID" value="KAL3420050.1"/>
    <property type="molecule type" value="Genomic_DNA"/>
</dbReference>
<keyword evidence="3" id="KW-0418">Kinase</keyword>
<dbReference type="Gene3D" id="1.10.510.10">
    <property type="entry name" value="Transferase(Phosphotransferase) domain 1"/>
    <property type="match status" value="2"/>
</dbReference>
<dbReference type="PROSITE" id="PS50011">
    <property type="entry name" value="PROTEIN_KINASE_DOM"/>
    <property type="match status" value="1"/>
</dbReference>
<protein>
    <submittedName>
        <fullName evidence="3">Protein kinase</fullName>
    </submittedName>
</protein>
<reference evidence="3 4" key="1">
    <citation type="submission" date="2024-06" db="EMBL/GenBank/DDBJ databases">
        <title>Complete genome of Phlyctema vagabunda strain 19-DSS-EL-015.</title>
        <authorList>
            <person name="Fiorenzani C."/>
        </authorList>
    </citation>
    <scope>NUCLEOTIDE SEQUENCE [LARGE SCALE GENOMIC DNA]</scope>
    <source>
        <strain evidence="3 4">19-DSS-EL-015</strain>
    </source>
</reference>
<sequence>MDKVSLVKALRKSRVKCEQGNQSYYIPYSDLRELIKPKVVLKYVKDTDNQLDAEEVARHAKHACENACRVVAVLVYNKKEQEILSLLQEGIADNDLPFSTATRQRENGKPIKCFDRWSEEDLEDFDRIQWWMNAPILNRNEHYDFKKGTLLPFVPFTPGTEPGEKKEGAYSEVIPARIHDAHHKFWTSDDPKDQVPLVAIKRLFSTDEKEFKKEQSILSSISVKRHPHLIDLLVSYRHEGKYNLMFPYAQSNLRGYWDARPHPNFNRNTLLWSIKQMEGIASGLHLVHNFRVTIPLEVDGGMRMQNGAQLSVGKGEERFGRHGDIKPENILWFDRIYGAEPGKQDPMGILKIADFGLGRFHGRDSRSAQDPRWIVSSPTYEPPECKLKKPVSRAYDLWSLGCLYLEFLTWILMGAPDIEGFADFRGKTGTGGVNDDNFFTITSPPGSDEPEAELRQEVGSWARKLHCHNRCSQALHDILELIMKGLLIIRQKDRLDSMKLKRRLQEIYKRAQRDDTYLLKPVPYPKRIGEFKSTSEPTISNGHDRKRKKVTWSDDISPDDLSSLDLPRQKNEPVADLLSNVQTFHLSPSQAPTWPLIRHAT</sequence>
<evidence type="ECO:0000259" key="2">
    <source>
        <dbReference type="PROSITE" id="PS50011"/>
    </source>
</evidence>
<organism evidence="3 4">
    <name type="scientific">Phlyctema vagabunda</name>
    <dbReference type="NCBI Taxonomy" id="108571"/>
    <lineage>
        <taxon>Eukaryota</taxon>
        <taxon>Fungi</taxon>
        <taxon>Dikarya</taxon>
        <taxon>Ascomycota</taxon>
        <taxon>Pezizomycotina</taxon>
        <taxon>Leotiomycetes</taxon>
        <taxon>Helotiales</taxon>
        <taxon>Dermateaceae</taxon>
        <taxon>Phlyctema</taxon>
    </lineage>
</organism>
<feature type="compositionally biased region" description="Polar residues" evidence="1">
    <location>
        <begin position="532"/>
        <end position="541"/>
    </location>
</feature>
<evidence type="ECO:0000313" key="4">
    <source>
        <dbReference type="Proteomes" id="UP001629113"/>
    </source>
</evidence>
<name>A0ABR4P9T4_9HELO</name>
<dbReference type="Proteomes" id="UP001629113">
    <property type="component" value="Unassembled WGS sequence"/>
</dbReference>